<evidence type="ECO:0000313" key="4">
    <source>
        <dbReference type="EMBL" id="MRW91290.1"/>
    </source>
</evidence>
<feature type="binding site" evidence="3">
    <location>
        <position position="51"/>
    </location>
    <ligand>
        <name>a divalent metal cation</name>
        <dbReference type="ChEBI" id="CHEBI:60240"/>
    </ligand>
</feature>
<evidence type="ECO:0000313" key="5">
    <source>
        <dbReference type="Proteomes" id="UP000433309"/>
    </source>
</evidence>
<dbReference type="InterPro" id="IPR007837">
    <property type="entry name" value="DinB"/>
</dbReference>
<reference evidence="4 5" key="1">
    <citation type="submission" date="2019-11" db="EMBL/GenBank/DDBJ databases">
        <title>Novel species isolated from a subtropical stream in China.</title>
        <authorList>
            <person name="Lu H."/>
        </authorList>
    </citation>
    <scope>NUCLEOTIDE SEQUENCE [LARGE SCALE GENOMIC DNA]</scope>
    <source>
        <strain evidence="4 5">FT80W</strain>
    </source>
</reference>
<feature type="binding site" evidence="3">
    <location>
        <position position="151"/>
    </location>
    <ligand>
        <name>a divalent metal cation</name>
        <dbReference type="ChEBI" id="CHEBI:60240"/>
    </ligand>
</feature>
<name>A0A6I2L0P5_9BURK</name>
<dbReference type="RefSeq" id="WP_154377930.1">
    <property type="nucleotide sequence ID" value="NZ_WKJK01000007.1"/>
</dbReference>
<dbReference type="PANTHER" id="PTHR37302">
    <property type="entry name" value="SLR1116 PROTEIN"/>
    <property type="match status" value="1"/>
</dbReference>
<evidence type="ECO:0000256" key="3">
    <source>
        <dbReference type="PIRSR" id="PIRSR607837-1"/>
    </source>
</evidence>
<dbReference type="Proteomes" id="UP000433309">
    <property type="component" value="Unassembled WGS sequence"/>
</dbReference>
<dbReference type="Gene3D" id="1.20.120.450">
    <property type="entry name" value="dinb family like domain"/>
    <property type="match status" value="1"/>
</dbReference>
<sequence length="178" mass="19922">MPTIANHLNLLARYNADMNRQLYDAAAQLPAGELTADRKAFFGSVAGTLNHLLAGDTIWLKRFSTHPADFPALRAMQALAQPSGLTHFFGDDIATLRAHREQLDAIILDWAPQITAADLEHTFEYRNTRGDLFRKHFGSVVLHFFNHQTHHRGQASTLLTQADIDIGITDLLVWVPDL</sequence>
<feature type="binding site" evidence="3">
    <location>
        <position position="147"/>
    </location>
    <ligand>
        <name>a divalent metal cation</name>
        <dbReference type="ChEBI" id="CHEBI:60240"/>
    </ligand>
</feature>
<comment type="caution">
    <text evidence="4">The sequence shown here is derived from an EMBL/GenBank/DDBJ whole genome shotgun (WGS) entry which is preliminary data.</text>
</comment>
<keyword evidence="2 3" id="KW-0479">Metal-binding</keyword>
<proteinExistence type="inferred from homology"/>
<protein>
    <submittedName>
        <fullName evidence="4">Damage-inducible protein DinB</fullName>
    </submittedName>
</protein>
<dbReference type="AlphaFoldDB" id="A0A6I2L0P5"/>
<gene>
    <name evidence="4" type="ORF">GJ699_14950</name>
</gene>
<evidence type="ECO:0000256" key="2">
    <source>
        <dbReference type="ARBA" id="ARBA00022723"/>
    </source>
</evidence>
<dbReference type="InterPro" id="IPR034660">
    <property type="entry name" value="DinB/YfiT-like"/>
</dbReference>
<evidence type="ECO:0000256" key="1">
    <source>
        <dbReference type="ARBA" id="ARBA00008635"/>
    </source>
</evidence>
<dbReference type="SUPFAM" id="SSF109854">
    <property type="entry name" value="DinB/YfiT-like putative metalloenzymes"/>
    <property type="match status" value="1"/>
</dbReference>
<accession>A0A6I2L0P5</accession>
<keyword evidence="5" id="KW-1185">Reference proteome</keyword>
<comment type="similarity">
    <text evidence="1">Belongs to the DinB family.</text>
</comment>
<dbReference type="GO" id="GO:0046872">
    <property type="term" value="F:metal ion binding"/>
    <property type="evidence" value="ECO:0007669"/>
    <property type="project" value="UniProtKB-KW"/>
</dbReference>
<organism evidence="4 5">
    <name type="scientific">Duganella guangzhouensis</name>
    <dbReference type="NCBI Taxonomy" id="2666084"/>
    <lineage>
        <taxon>Bacteria</taxon>
        <taxon>Pseudomonadati</taxon>
        <taxon>Pseudomonadota</taxon>
        <taxon>Betaproteobacteria</taxon>
        <taxon>Burkholderiales</taxon>
        <taxon>Oxalobacteraceae</taxon>
        <taxon>Telluria group</taxon>
        <taxon>Duganella</taxon>
    </lineage>
</organism>
<dbReference type="Pfam" id="PF05163">
    <property type="entry name" value="DinB"/>
    <property type="match status" value="1"/>
</dbReference>
<dbReference type="PANTHER" id="PTHR37302:SF1">
    <property type="entry name" value="PROTEIN DINB"/>
    <property type="match status" value="1"/>
</dbReference>
<dbReference type="EMBL" id="WKJK01000007">
    <property type="protein sequence ID" value="MRW91290.1"/>
    <property type="molecule type" value="Genomic_DNA"/>
</dbReference>